<comment type="pathway">
    <text evidence="1">Cofactor biosynthesis; adenosylcobalamin biosynthesis.</text>
</comment>
<dbReference type="InterPro" id="IPR006365">
    <property type="entry name" value="Cbl_synth_CobL"/>
</dbReference>
<protein>
    <submittedName>
        <fullName evidence="7">Precorrin-6Y C5,15-methyltransferase (Decarboxylating)</fullName>
    </submittedName>
</protein>
<dbReference type="Gene3D" id="3.30.950.10">
    <property type="entry name" value="Methyltransferase, Cobalt-precorrin-4 Transmethylase, Domain 2"/>
    <property type="match status" value="1"/>
</dbReference>
<dbReference type="InterPro" id="IPR012818">
    <property type="entry name" value="CbiE"/>
</dbReference>
<feature type="domain" description="Tetrapyrrole methylase" evidence="6">
    <location>
        <begin position="5"/>
        <end position="189"/>
    </location>
</feature>
<dbReference type="InterPro" id="IPR035996">
    <property type="entry name" value="4pyrrol_Methylase_sf"/>
</dbReference>
<keyword evidence="8" id="KW-1185">Reference proteome</keyword>
<evidence type="ECO:0000256" key="2">
    <source>
        <dbReference type="ARBA" id="ARBA00022573"/>
    </source>
</evidence>
<evidence type="ECO:0000256" key="3">
    <source>
        <dbReference type="ARBA" id="ARBA00022603"/>
    </source>
</evidence>
<dbReference type="Gene3D" id="3.40.1010.10">
    <property type="entry name" value="Cobalt-precorrin-4 Transmethylase, Domain 1"/>
    <property type="match status" value="1"/>
</dbReference>
<dbReference type="Proteomes" id="UP000199050">
    <property type="component" value="Unassembled WGS sequence"/>
</dbReference>
<dbReference type="InterPro" id="IPR050714">
    <property type="entry name" value="Cobalamin_biosynth_MTase"/>
</dbReference>
<dbReference type="PANTHER" id="PTHR43182">
    <property type="entry name" value="COBALT-PRECORRIN-6B C(15)-METHYLTRANSFERASE (DECARBOXYLATING)"/>
    <property type="match status" value="1"/>
</dbReference>
<evidence type="ECO:0000256" key="5">
    <source>
        <dbReference type="ARBA" id="ARBA00022691"/>
    </source>
</evidence>
<keyword evidence="2" id="KW-0169">Cobalamin biosynthesis</keyword>
<evidence type="ECO:0000256" key="1">
    <source>
        <dbReference type="ARBA" id="ARBA00004953"/>
    </source>
</evidence>
<dbReference type="InterPro" id="IPR014777">
    <property type="entry name" value="4pyrrole_Mease_sub1"/>
</dbReference>
<dbReference type="STRING" id="1174501.SAMN05216192_107178"/>
<dbReference type="InterPro" id="IPR014776">
    <property type="entry name" value="4pyrrole_Mease_sub2"/>
</dbReference>
<keyword evidence="4 7" id="KW-0808">Transferase</keyword>
<dbReference type="RefSeq" id="WP_090713812.1">
    <property type="nucleotide sequence ID" value="NZ_CBCSKY010000034.1"/>
</dbReference>
<dbReference type="NCBIfam" id="TIGR02469">
    <property type="entry name" value="CbiT"/>
    <property type="match status" value="1"/>
</dbReference>
<dbReference type="GO" id="GO:0009236">
    <property type="term" value="P:cobalamin biosynthetic process"/>
    <property type="evidence" value="ECO:0007669"/>
    <property type="project" value="UniProtKB-UniPathway"/>
</dbReference>
<dbReference type="SUPFAM" id="SSF53790">
    <property type="entry name" value="Tetrapyrrole methylase"/>
    <property type="match status" value="1"/>
</dbReference>
<sequence length="420" mass="45803">MDNVIYVIGIGEDGAGGLTAQSLRRIEESEVLCGGERQLSFFPRYSGQKLVLQGGLEAFAERLDGIYRECRAVVLASGDPLFFGIAGYLVRRFGSQRVEVIPHYSSVQLAFARLGDSWQDAELVSLHGRPITGLAQRIDGRAKLALLTDGVNTPARIAAYLLEFEMLEYEAFVCERLGGPDEHCGFWELEAMSRHEFAALNVVILRRKWGSAGGSRRGFAYPDEAFAQRKPEKGLITKREVRALVLSELNLAENAVVWDIGSGSGAVAAECARIARLGRVYAVEKEAVNLPNMEANRRKFRADYTIIHSRAPEGLEQLPEPDAVFIGGSGGELADIIAHAAARLRPGGVIVIAAITVETLYGSMTALAAAGLRTEVTQLQASRGRPILGMTRFEGMNPVFVISATAGHLEDHYSYYKEES</sequence>
<dbReference type="InterPro" id="IPR014008">
    <property type="entry name" value="Cbl_synth_MTase_CbiT"/>
</dbReference>
<evidence type="ECO:0000313" key="8">
    <source>
        <dbReference type="Proteomes" id="UP000199050"/>
    </source>
</evidence>
<dbReference type="EMBL" id="FNDX01000007">
    <property type="protein sequence ID" value="SDI69979.1"/>
    <property type="molecule type" value="Genomic_DNA"/>
</dbReference>
<dbReference type="InterPro" id="IPR000878">
    <property type="entry name" value="4pyrrol_Mease"/>
</dbReference>
<dbReference type="PANTHER" id="PTHR43182:SF1">
    <property type="entry name" value="COBALT-PRECORRIN-7 C(5)-METHYLTRANSFERASE"/>
    <property type="match status" value="1"/>
</dbReference>
<organism evidence="7 8">
    <name type="scientific">Paenibacillus typhae</name>
    <dbReference type="NCBI Taxonomy" id="1174501"/>
    <lineage>
        <taxon>Bacteria</taxon>
        <taxon>Bacillati</taxon>
        <taxon>Bacillota</taxon>
        <taxon>Bacilli</taxon>
        <taxon>Bacillales</taxon>
        <taxon>Paenibacillaceae</taxon>
        <taxon>Paenibacillus</taxon>
    </lineage>
</organism>
<name>A0A1G8MPM1_9BACL</name>
<proteinExistence type="predicted"/>
<dbReference type="InterPro" id="IPR029063">
    <property type="entry name" value="SAM-dependent_MTases_sf"/>
</dbReference>
<evidence type="ECO:0000313" key="7">
    <source>
        <dbReference type="EMBL" id="SDI69979.1"/>
    </source>
</evidence>
<keyword evidence="5" id="KW-0949">S-adenosyl-L-methionine</keyword>
<dbReference type="SUPFAM" id="SSF53335">
    <property type="entry name" value="S-adenosyl-L-methionine-dependent methyltransferases"/>
    <property type="match status" value="1"/>
</dbReference>
<dbReference type="Gene3D" id="3.40.50.150">
    <property type="entry name" value="Vaccinia Virus protein VP39"/>
    <property type="match status" value="1"/>
</dbReference>
<dbReference type="PIRSF" id="PIRSF036428">
    <property type="entry name" value="CobL"/>
    <property type="match status" value="1"/>
</dbReference>
<dbReference type="GO" id="GO:0032259">
    <property type="term" value="P:methylation"/>
    <property type="evidence" value="ECO:0007669"/>
    <property type="project" value="UniProtKB-KW"/>
</dbReference>
<accession>A0A1G8MPM1</accession>
<dbReference type="OrthoDB" id="9780707at2"/>
<dbReference type="AlphaFoldDB" id="A0A1G8MPM1"/>
<dbReference type="UniPathway" id="UPA00148"/>
<dbReference type="CDD" id="cd11644">
    <property type="entry name" value="Precorrin-6Y-MT"/>
    <property type="match status" value="1"/>
</dbReference>
<dbReference type="GO" id="GO:0008276">
    <property type="term" value="F:protein methyltransferase activity"/>
    <property type="evidence" value="ECO:0007669"/>
    <property type="project" value="InterPro"/>
</dbReference>
<dbReference type="NCBIfam" id="TIGR02467">
    <property type="entry name" value="CbiE"/>
    <property type="match status" value="1"/>
</dbReference>
<keyword evidence="3 7" id="KW-0489">Methyltransferase</keyword>
<dbReference type="Pfam" id="PF00590">
    <property type="entry name" value="TP_methylase"/>
    <property type="match status" value="1"/>
</dbReference>
<evidence type="ECO:0000256" key="4">
    <source>
        <dbReference type="ARBA" id="ARBA00022679"/>
    </source>
</evidence>
<reference evidence="8" key="1">
    <citation type="submission" date="2016-10" db="EMBL/GenBank/DDBJ databases">
        <authorList>
            <person name="Varghese N."/>
            <person name="Submissions S."/>
        </authorList>
    </citation>
    <scope>NUCLEOTIDE SEQUENCE [LARGE SCALE GENOMIC DNA]</scope>
    <source>
        <strain evidence="8">CGMCC 1.11012</strain>
    </source>
</reference>
<gene>
    <name evidence="7" type="ORF">SAMN05216192_107178</name>
</gene>
<evidence type="ECO:0000259" key="6">
    <source>
        <dbReference type="Pfam" id="PF00590"/>
    </source>
</evidence>
<dbReference type="CDD" id="cd02440">
    <property type="entry name" value="AdoMet_MTases"/>
    <property type="match status" value="1"/>
</dbReference>